<feature type="domain" description="DDE Tnp4" evidence="3">
    <location>
        <begin position="124"/>
        <end position="226"/>
    </location>
</feature>
<dbReference type="GO" id="GO:0046872">
    <property type="term" value="F:metal ion binding"/>
    <property type="evidence" value="ECO:0007669"/>
    <property type="project" value="UniProtKB-KW"/>
</dbReference>
<dbReference type="Proteomes" id="UP001066276">
    <property type="component" value="Chromosome 4_2"/>
</dbReference>
<keyword evidence="5" id="KW-1185">Reference proteome</keyword>
<reference evidence="4" key="1">
    <citation type="journal article" date="2022" name="bioRxiv">
        <title>Sequencing and chromosome-scale assembly of the giantPleurodeles waltlgenome.</title>
        <authorList>
            <person name="Brown T."/>
            <person name="Elewa A."/>
            <person name="Iarovenko S."/>
            <person name="Subramanian E."/>
            <person name="Araus A.J."/>
            <person name="Petzold A."/>
            <person name="Susuki M."/>
            <person name="Suzuki K.-i.T."/>
            <person name="Hayashi T."/>
            <person name="Toyoda A."/>
            <person name="Oliveira C."/>
            <person name="Osipova E."/>
            <person name="Leigh N.D."/>
            <person name="Simon A."/>
            <person name="Yun M.H."/>
        </authorList>
    </citation>
    <scope>NUCLEOTIDE SEQUENCE</scope>
    <source>
        <strain evidence="4">20211129_DDA</strain>
        <tissue evidence="4">Liver</tissue>
    </source>
</reference>
<dbReference type="AlphaFoldDB" id="A0AAV7S8V6"/>
<evidence type="ECO:0000259" key="3">
    <source>
        <dbReference type="Pfam" id="PF13359"/>
    </source>
</evidence>
<proteinExistence type="predicted"/>
<organism evidence="4 5">
    <name type="scientific">Pleurodeles waltl</name>
    <name type="common">Iberian ribbed newt</name>
    <dbReference type="NCBI Taxonomy" id="8319"/>
    <lineage>
        <taxon>Eukaryota</taxon>
        <taxon>Metazoa</taxon>
        <taxon>Chordata</taxon>
        <taxon>Craniata</taxon>
        <taxon>Vertebrata</taxon>
        <taxon>Euteleostomi</taxon>
        <taxon>Amphibia</taxon>
        <taxon>Batrachia</taxon>
        <taxon>Caudata</taxon>
        <taxon>Salamandroidea</taxon>
        <taxon>Salamandridae</taxon>
        <taxon>Pleurodelinae</taxon>
        <taxon>Pleurodeles</taxon>
    </lineage>
</organism>
<protein>
    <recommendedName>
        <fullName evidence="3">DDE Tnp4 domain-containing protein</fullName>
    </recommendedName>
</protein>
<evidence type="ECO:0000313" key="4">
    <source>
        <dbReference type="EMBL" id="KAJ1159695.1"/>
    </source>
</evidence>
<dbReference type="EMBL" id="JANPWB010000008">
    <property type="protein sequence ID" value="KAJ1159695.1"/>
    <property type="molecule type" value="Genomic_DNA"/>
</dbReference>
<dbReference type="Pfam" id="PF13359">
    <property type="entry name" value="DDE_Tnp_4"/>
    <property type="match status" value="1"/>
</dbReference>
<accession>A0AAV7S8V6</accession>
<name>A0AAV7S8V6_PLEWA</name>
<keyword evidence="2" id="KW-0479">Metal-binding</keyword>
<sequence length="230" mass="25878">MPIKTWQKKSSEVKGLTIGDTGKNHAAMKPELHVFPMIFYVMFHLEDKLLQRRRWFGVVMLTVDVDVVHAGVSVDVPGREVEEEEEGETVEAVDVVVSATVEDLATLKAGIYAVGHIPNIIGVIDGTHTVFVPTRQNEQVFRNRKSFHSMNVQMVCLVDQYLSHINAKYPGLVHDVFVLGNSSIPNVMSQLQRHRVWLLGETGYPNLLLLPTPVKNARTRAEERYDEAHG</sequence>
<gene>
    <name evidence="4" type="ORF">NDU88_000200</name>
</gene>
<evidence type="ECO:0000313" key="5">
    <source>
        <dbReference type="Proteomes" id="UP001066276"/>
    </source>
</evidence>
<comment type="cofactor">
    <cofactor evidence="1">
        <name>a divalent metal cation</name>
        <dbReference type="ChEBI" id="CHEBI:60240"/>
    </cofactor>
</comment>
<evidence type="ECO:0000256" key="2">
    <source>
        <dbReference type="ARBA" id="ARBA00022723"/>
    </source>
</evidence>
<comment type="caution">
    <text evidence="4">The sequence shown here is derived from an EMBL/GenBank/DDBJ whole genome shotgun (WGS) entry which is preliminary data.</text>
</comment>
<dbReference type="InterPro" id="IPR027806">
    <property type="entry name" value="HARBI1_dom"/>
</dbReference>
<evidence type="ECO:0000256" key="1">
    <source>
        <dbReference type="ARBA" id="ARBA00001968"/>
    </source>
</evidence>